<dbReference type="OrthoDB" id="2370124at2"/>
<gene>
    <name evidence="2" type="ORF">FG383_19605</name>
</gene>
<dbReference type="GO" id="GO:0009847">
    <property type="term" value="P:spore germination"/>
    <property type="evidence" value="ECO:0007669"/>
    <property type="project" value="InterPro"/>
</dbReference>
<dbReference type="EMBL" id="VDGG01000069">
    <property type="protein sequence ID" value="TQR05537.1"/>
    <property type="molecule type" value="Genomic_DNA"/>
</dbReference>
<dbReference type="Pfam" id="PF03323">
    <property type="entry name" value="GerA"/>
    <property type="match status" value="1"/>
</dbReference>
<sequence length="95" mass="10643">MVYSSGQLEDYLEDSIWSPFPQFLNTKRPDRVVANLMEGKIAILSDANTDALGLGRIARAFHPDLFQEGKWNETYPTLTITPSVQVKITDTGILD</sequence>
<dbReference type="Gene3D" id="3.30.300.210">
    <property type="entry name" value="Nutrient germinant receptor protein C, domain 3"/>
    <property type="match status" value="1"/>
</dbReference>
<proteinExistence type="predicted"/>
<organism evidence="2 3">
    <name type="scientific">Psychrobacillus soli</name>
    <dbReference type="NCBI Taxonomy" id="1543965"/>
    <lineage>
        <taxon>Bacteria</taxon>
        <taxon>Bacillati</taxon>
        <taxon>Bacillota</taxon>
        <taxon>Bacilli</taxon>
        <taxon>Bacillales</taxon>
        <taxon>Bacillaceae</taxon>
        <taxon>Psychrobacillus</taxon>
    </lineage>
</organism>
<name>A0A544SK21_9BACI</name>
<evidence type="ECO:0000256" key="1">
    <source>
        <dbReference type="ARBA" id="ARBA00023136"/>
    </source>
</evidence>
<evidence type="ECO:0000313" key="2">
    <source>
        <dbReference type="EMBL" id="TQR05537.1"/>
    </source>
</evidence>
<reference evidence="2 3" key="1">
    <citation type="submission" date="2019-05" db="EMBL/GenBank/DDBJ databases">
        <title>Psychrobacillus vulpis sp. nov., a new species isolated from feces of a red fox that inhabits in The Tablas de Daimiel Natural Park, Albacete, Spain.</title>
        <authorList>
            <person name="Rodriguez M."/>
            <person name="Reina J.C."/>
            <person name="Bejar V."/>
            <person name="Llamas I."/>
        </authorList>
    </citation>
    <scope>NUCLEOTIDE SEQUENCE [LARGE SCALE GENOMIC DNA]</scope>
    <source>
        <strain evidence="2 3">NHI-2</strain>
    </source>
</reference>
<comment type="caution">
    <text evidence="2">The sequence shown here is derived from an EMBL/GenBank/DDBJ whole genome shotgun (WGS) entry which is preliminary data.</text>
</comment>
<dbReference type="InterPro" id="IPR004995">
    <property type="entry name" value="Spore_Ger"/>
</dbReference>
<keyword evidence="1" id="KW-0472">Membrane</keyword>
<keyword evidence="3" id="KW-1185">Reference proteome</keyword>
<dbReference type="GO" id="GO:0016020">
    <property type="term" value="C:membrane"/>
    <property type="evidence" value="ECO:0007669"/>
    <property type="project" value="InterPro"/>
</dbReference>
<evidence type="ECO:0000313" key="3">
    <source>
        <dbReference type="Proteomes" id="UP000318937"/>
    </source>
</evidence>
<dbReference type="InterPro" id="IPR038501">
    <property type="entry name" value="Spore_GerAC_C_sf"/>
</dbReference>
<protein>
    <submittedName>
        <fullName evidence="2">Uncharacterized protein</fullName>
    </submittedName>
</protein>
<dbReference type="AlphaFoldDB" id="A0A544SK21"/>
<accession>A0A544SK21</accession>
<dbReference type="Proteomes" id="UP000318937">
    <property type="component" value="Unassembled WGS sequence"/>
</dbReference>